<feature type="active site" evidence="2">
    <location>
        <position position="196"/>
    </location>
</feature>
<dbReference type="PROSITE" id="PS51459">
    <property type="entry name" value="FIDO"/>
    <property type="match status" value="1"/>
</dbReference>
<evidence type="ECO:0000256" key="2">
    <source>
        <dbReference type="PIRSR" id="PIRSR640198-1"/>
    </source>
</evidence>
<keyword evidence="1" id="KW-0547">Nucleotide-binding</keyword>
<dbReference type="InterPro" id="IPR040198">
    <property type="entry name" value="Fido_containing"/>
</dbReference>
<feature type="binding site" evidence="1">
    <location>
        <position position="196"/>
    </location>
    <ligand>
        <name>ATP</name>
        <dbReference type="ChEBI" id="CHEBI:30616"/>
    </ligand>
</feature>
<dbReference type="OrthoDB" id="9813719at2"/>
<dbReference type="RefSeq" id="WP_105352920.1">
    <property type="nucleotide sequence ID" value="NZ_PUIA01000035.1"/>
</dbReference>
<dbReference type="AlphaFoldDB" id="A0A2S8FMR9"/>
<dbReference type="InterPro" id="IPR003812">
    <property type="entry name" value="Fido"/>
</dbReference>
<feature type="binding site" evidence="3">
    <location>
        <begin position="200"/>
        <end position="207"/>
    </location>
    <ligand>
        <name>ATP</name>
        <dbReference type="ChEBI" id="CHEBI:30616"/>
    </ligand>
</feature>
<evidence type="ECO:0000313" key="5">
    <source>
        <dbReference type="EMBL" id="PQO33290.1"/>
    </source>
</evidence>
<feature type="domain" description="Fido" evidence="4">
    <location>
        <begin position="116"/>
        <end position="260"/>
    </location>
</feature>
<dbReference type="InterPro" id="IPR025758">
    <property type="entry name" value="Fic/DOC_N"/>
</dbReference>
<dbReference type="Pfam" id="PF02661">
    <property type="entry name" value="Fic"/>
    <property type="match status" value="1"/>
</dbReference>
<organism evidence="5 6">
    <name type="scientific">Blastopirellula marina</name>
    <dbReference type="NCBI Taxonomy" id="124"/>
    <lineage>
        <taxon>Bacteria</taxon>
        <taxon>Pseudomonadati</taxon>
        <taxon>Planctomycetota</taxon>
        <taxon>Planctomycetia</taxon>
        <taxon>Pirellulales</taxon>
        <taxon>Pirellulaceae</taxon>
        <taxon>Blastopirellula</taxon>
    </lineage>
</organism>
<feature type="binding site" evidence="1">
    <location>
        <position position="238"/>
    </location>
    <ligand>
        <name>ATP</name>
        <dbReference type="ChEBI" id="CHEBI:30616"/>
    </ligand>
</feature>
<protein>
    <submittedName>
        <fullName evidence="5">Addiction module protein</fullName>
    </submittedName>
</protein>
<dbReference type="PIRSF" id="PIRSF038925">
    <property type="entry name" value="AMP-prot_trans"/>
    <property type="match status" value="1"/>
</dbReference>
<proteinExistence type="predicted"/>
<feature type="binding site" evidence="1">
    <location>
        <begin position="201"/>
        <end position="207"/>
    </location>
    <ligand>
        <name>ATP</name>
        <dbReference type="ChEBI" id="CHEBI:30616"/>
    </ligand>
</feature>
<dbReference type="InterPro" id="IPR036597">
    <property type="entry name" value="Fido-like_dom_sf"/>
</dbReference>
<evidence type="ECO:0000256" key="3">
    <source>
        <dbReference type="PIRSR" id="PIRSR640198-2"/>
    </source>
</evidence>
<dbReference type="Pfam" id="PF21248">
    <property type="entry name" value="SoFic-like_C"/>
    <property type="match status" value="1"/>
</dbReference>
<dbReference type="Proteomes" id="UP000240009">
    <property type="component" value="Unassembled WGS sequence"/>
</dbReference>
<dbReference type="PANTHER" id="PTHR13504">
    <property type="entry name" value="FIDO DOMAIN-CONTAINING PROTEIN DDB_G0283145"/>
    <property type="match status" value="1"/>
</dbReference>
<gene>
    <name evidence="5" type="ORF">C5Y96_10590</name>
</gene>
<dbReference type="PANTHER" id="PTHR13504:SF35">
    <property type="entry name" value="PROTEIN ADENYLYLTRANSFERASE SOFIC"/>
    <property type="match status" value="1"/>
</dbReference>
<feature type="binding site" evidence="3">
    <location>
        <begin position="238"/>
        <end position="239"/>
    </location>
    <ligand>
        <name>ATP</name>
        <dbReference type="ChEBI" id="CHEBI:30616"/>
    </ligand>
</feature>
<evidence type="ECO:0000259" key="4">
    <source>
        <dbReference type="PROSITE" id="PS51459"/>
    </source>
</evidence>
<dbReference type="EMBL" id="PUIA01000035">
    <property type="protein sequence ID" value="PQO33290.1"/>
    <property type="molecule type" value="Genomic_DNA"/>
</dbReference>
<dbReference type="Pfam" id="PF13784">
    <property type="entry name" value="Fic_N"/>
    <property type="match status" value="1"/>
</dbReference>
<evidence type="ECO:0000256" key="1">
    <source>
        <dbReference type="PIRSR" id="PIRSR038925-1"/>
    </source>
</evidence>
<dbReference type="InterPro" id="IPR026287">
    <property type="entry name" value="SoFic-like"/>
</dbReference>
<comment type="caution">
    <text evidence="5">The sequence shown here is derived from an EMBL/GenBank/DDBJ whole genome shotgun (WGS) entry which is preliminary data.</text>
</comment>
<dbReference type="GO" id="GO:0005524">
    <property type="term" value="F:ATP binding"/>
    <property type="evidence" value="ECO:0007669"/>
    <property type="project" value="UniProtKB-KW"/>
</dbReference>
<dbReference type="InterPro" id="IPR048770">
    <property type="entry name" value="SoFic-like_C"/>
</dbReference>
<keyword evidence="1" id="KW-0067">ATP-binding</keyword>
<evidence type="ECO:0000313" key="6">
    <source>
        <dbReference type="Proteomes" id="UP000240009"/>
    </source>
</evidence>
<accession>A0A2S8FMR9</accession>
<sequence>MAYDPNKPFNDLPLLPPKGELETKPVLKSCIAANTALAELKGAGGLIPNQTILINSIPLQEAQSSSEIENIVTTQDELFRAAAGTEDSSDDPMTKEVLRYRSALKLGGELLQQGPFQLSVLQQICSNLKGEEMPFRSDKLVRLTNPATKDVIYTPPLSQAVIQQKLENLETFLTAPSDLDPLVQMAIAHYQFEAIHPFEDGNGRTGRILNLLLLVDRGLLEIPVLYLSRFIIQNKQGYYAGLLAVTETQEWEPWLLYMLDGVTQTARWTTARIQAIRQLFDQTCDQAREKLPNRVYSKELIELIFEQPYCKAKFVVDRGLAKRQTAADYLKEMEKAGILTSEKVGRETIYRNPALLEILKKGNVDDIDMQ</sequence>
<dbReference type="SUPFAM" id="SSF140931">
    <property type="entry name" value="Fic-like"/>
    <property type="match status" value="1"/>
</dbReference>
<reference evidence="5 6" key="1">
    <citation type="submission" date="2018-02" db="EMBL/GenBank/DDBJ databases">
        <title>Comparative genomes isolates from brazilian mangrove.</title>
        <authorList>
            <person name="Araujo J.E."/>
            <person name="Taketani R.G."/>
            <person name="Silva M.C.P."/>
            <person name="Loureco M.V."/>
            <person name="Andreote F.D."/>
        </authorList>
    </citation>
    <scope>NUCLEOTIDE SEQUENCE [LARGE SCALE GENOMIC DNA]</scope>
    <source>
        <strain evidence="5 6">HEX-2 MGV</strain>
    </source>
</reference>
<feature type="binding site" evidence="1">
    <location>
        <position position="69"/>
    </location>
    <ligand>
        <name>ATP</name>
        <dbReference type="ChEBI" id="CHEBI:30616"/>
    </ligand>
</feature>
<name>A0A2S8FMR9_9BACT</name>
<dbReference type="Gene3D" id="1.10.3290.10">
    <property type="entry name" value="Fido-like domain"/>
    <property type="match status" value="1"/>
</dbReference>